<feature type="transmembrane region" description="Helical" evidence="2">
    <location>
        <begin position="331"/>
        <end position="353"/>
    </location>
</feature>
<reference evidence="3 4" key="1">
    <citation type="submission" date="2022-03" db="EMBL/GenBank/DDBJ databases">
        <title>Isotopic signatures of nitrous oxide derived from detoxification processes.</title>
        <authorList>
            <person name="Behrendt U."/>
            <person name="Buchen C."/>
            <person name="Well R."/>
            <person name="Ulrich A."/>
            <person name="Rohe L."/>
            <person name="Kolb S."/>
            <person name="Schloter M."/>
            <person name="Horn M.A."/>
            <person name="Augustin J."/>
        </authorList>
    </citation>
    <scope>NUCLEOTIDE SEQUENCE [LARGE SCALE GENOMIC DNA]</scope>
    <source>
        <strain evidence="3 4">S4-C24</strain>
    </source>
</reference>
<feature type="transmembrane region" description="Helical" evidence="2">
    <location>
        <begin position="274"/>
        <end position="300"/>
    </location>
</feature>
<feature type="transmembrane region" description="Helical" evidence="2">
    <location>
        <begin position="249"/>
        <end position="267"/>
    </location>
</feature>
<dbReference type="Proteomes" id="UP000829069">
    <property type="component" value="Chromosome"/>
</dbReference>
<sequence length="457" mass="48603">MTDPGMTDAEELQRLRARVAELEAERVRAPGDVHGPAEERHRWRSVGSAVLLTLACVLAPISVVGVWAGSVVSDTDRYVETVSPLINDPSVQADLTDAVTNVIFTHVDLKAVTDEAFNAVSDLGLPPRAQAALTALQQPMIAGIENFVHSRVQQTISSPQFDTVWDRSNEIAHEQLVKLLEGNQGGAISAQNDTISVNLGPIIAQVKERLVAEGFGLAQNIPNVNASYELVQSDAVTQAQTAYRVLNALSIWLPIITGILFVAGVLASRHRARAVMLGALGVVAAMLALGIALTVARIAYLQALPGVVLSRDSAGLVFDTLVRFLRDSLRLTAVIALVVAIAAYFTGTSASAVRARASASRGIGRLRGSAESAGMRTGGVGNWVYRYKRLLWVATVIVGGLVLVFWSEPTIGVVITITIIVVVVIAIIEFIGTPPAEPSAYPEAPDEVDEVPVPPTR</sequence>
<evidence type="ECO:0000256" key="2">
    <source>
        <dbReference type="SAM" id="Phobius"/>
    </source>
</evidence>
<keyword evidence="4" id="KW-1185">Reference proteome</keyword>
<evidence type="ECO:0008006" key="5">
    <source>
        <dbReference type="Google" id="ProtNLM"/>
    </source>
</evidence>
<name>A0ABY3W4I5_9MICC</name>
<feature type="transmembrane region" description="Helical" evidence="2">
    <location>
        <begin position="413"/>
        <end position="432"/>
    </location>
</feature>
<accession>A0ABY3W4I5</accession>
<evidence type="ECO:0000256" key="1">
    <source>
        <dbReference type="SAM" id="MobiDB-lite"/>
    </source>
</evidence>
<dbReference type="RefSeq" id="WP_127512690.1">
    <property type="nucleotide sequence ID" value="NZ_CP093326.1"/>
</dbReference>
<feature type="region of interest" description="Disordered" evidence="1">
    <location>
        <begin position="438"/>
        <end position="457"/>
    </location>
</feature>
<organism evidence="3 4">
    <name type="scientific">Arthrobacter sulfonylureivorans</name>
    <dbReference type="NCBI Taxonomy" id="2486855"/>
    <lineage>
        <taxon>Bacteria</taxon>
        <taxon>Bacillati</taxon>
        <taxon>Actinomycetota</taxon>
        <taxon>Actinomycetes</taxon>
        <taxon>Micrococcales</taxon>
        <taxon>Micrococcaceae</taxon>
        <taxon>Arthrobacter</taxon>
    </lineage>
</organism>
<protein>
    <recommendedName>
        <fullName evidence="5">Integral membrane protein</fullName>
    </recommendedName>
</protein>
<keyword evidence="2" id="KW-1133">Transmembrane helix</keyword>
<proteinExistence type="predicted"/>
<dbReference type="EMBL" id="CP093326">
    <property type="protein sequence ID" value="UNK44306.1"/>
    <property type="molecule type" value="Genomic_DNA"/>
</dbReference>
<keyword evidence="2" id="KW-0472">Membrane</keyword>
<evidence type="ECO:0000313" key="4">
    <source>
        <dbReference type="Proteomes" id="UP000829069"/>
    </source>
</evidence>
<keyword evidence="2" id="KW-0812">Transmembrane</keyword>
<evidence type="ECO:0000313" key="3">
    <source>
        <dbReference type="EMBL" id="UNK44306.1"/>
    </source>
</evidence>
<feature type="transmembrane region" description="Helical" evidence="2">
    <location>
        <begin position="390"/>
        <end position="407"/>
    </location>
</feature>
<gene>
    <name evidence="3" type="ORF">MNQ99_09810</name>
</gene>
<feature type="transmembrane region" description="Helical" evidence="2">
    <location>
        <begin position="49"/>
        <end position="68"/>
    </location>
</feature>